<evidence type="ECO:0000256" key="5">
    <source>
        <dbReference type="SAM" id="MobiDB-lite"/>
    </source>
</evidence>
<dbReference type="InterPro" id="IPR036869">
    <property type="entry name" value="J_dom_sf"/>
</dbReference>
<keyword evidence="1" id="KW-0677">Repeat</keyword>
<feature type="coiled-coil region" evidence="4">
    <location>
        <begin position="385"/>
        <end position="469"/>
    </location>
</feature>
<reference evidence="8" key="1">
    <citation type="submission" date="2014-04" db="EMBL/GenBank/DDBJ databases">
        <title>Evolutionary Origins and Diversification of the Mycorrhizal Mutualists.</title>
        <authorList>
            <consortium name="DOE Joint Genome Institute"/>
            <consortium name="Mycorrhizal Genomics Consortium"/>
            <person name="Kohler A."/>
            <person name="Kuo A."/>
            <person name="Nagy L.G."/>
            <person name="Floudas D."/>
            <person name="Copeland A."/>
            <person name="Barry K.W."/>
            <person name="Cichocki N."/>
            <person name="Veneault-Fourrey C."/>
            <person name="LaButti K."/>
            <person name="Lindquist E.A."/>
            <person name="Lipzen A."/>
            <person name="Lundell T."/>
            <person name="Morin E."/>
            <person name="Murat C."/>
            <person name="Riley R."/>
            <person name="Ohm R."/>
            <person name="Sun H."/>
            <person name="Tunlid A."/>
            <person name="Henrissat B."/>
            <person name="Grigoriev I.V."/>
            <person name="Hibbett D.S."/>
            <person name="Martin F."/>
        </authorList>
    </citation>
    <scope>NUCLEOTIDE SEQUENCE [LARGE SCALE GENOMIC DNA]</scope>
    <source>
        <strain evidence="8">FD-334 SS-4</strain>
    </source>
</reference>
<evidence type="ECO:0000256" key="2">
    <source>
        <dbReference type="ARBA" id="ARBA00023043"/>
    </source>
</evidence>
<feature type="region of interest" description="Disordered" evidence="5">
    <location>
        <begin position="139"/>
        <end position="166"/>
    </location>
</feature>
<dbReference type="OrthoDB" id="10250354at2759"/>
<dbReference type="PROSITE" id="PS50076">
    <property type="entry name" value="DNAJ_2"/>
    <property type="match status" value="1"/>
</dbReference>
<sequence length="716" mass="80800">MVLRPELLDAFAALGIAPESDPATAAKAYKQLALIHHPDRNHGDSTATERFQQIGAAWNICQRHFDNPSWGHVPDAPHTHSAGFTYTFSTDDDIPLDEDELRAFYEFMFKETVFGRYSRSKGQRYRYERSGGAGAGVHTFSDGFAGSQARQAKNTERQRKENEDFEKRKRDLELEIKQEEKEHQILVKKLRADEDRRKTAVECAFQAACAGNSSEVRRYIIDFNLDVNAARRQGRHARKQEDIAALDSLLHVAASHCDETLVMFLIEKGAKTNTLNKHRLTPFHAAIKAGNTKFVRFILERRGRSFEGYHPSKAAPSGRTPLQLAIDSGVSVMVELLVKDATTHDVERCWKSESISEEIKQILRTKKGFVPPEEAVSTPLSKKSLRQQELAQQKLARMAEEAQRATANRQKREERAAIQAARDRDQLAQEVQRKAQVGEYHRLEDKRKIQEAEIRAKEQEEMQLRSEAELHARAKIETRARAEPESHSKTLVEPKAEAKIELRTKTATKACDDARSAHKVAGHKEDQTCVKKERSVNGVDASNLRNSGIALFTEATVLFNHSLTEDQKQENRRLKLKEKRKAKQAARRIENQSASTAALEQVIPSQRVPEIISTTNESTTKKSGALRSDIKDSPVMDGLQQTKHEAALRRRAEQSARDKERHRRMVEERAKAASAVAQPAQHIPLAPISTHATNKSSYEWPKGSTSAQGYVLMSQT</sequence>
<evidence type="ECO:0000313" key="7">
    <source>
        <dbReference type="EMBL" id="KJA27319.1"/>
    </source>
</evidence>
<dbReference type="Pfam" id="PF00226">
    <property type="entry name" value="DnaJ"/>
    <property type="match status" value="1"/>
</dbReference>
<dbReference type="Pfam" id="PF12796">
    <property type="entry name" value="Ank_2"/>
    <property type="match status" value="1"/>
</dbReference>
<dbReference type="Proteomes" id="UP000054270">
    <property type="component" value="Unassembled WGS sequence"/>
</dbReference>
<feature type="repeat" description="ANK" evidence="3">
    <location>
        <begin position="245"/>
        <end position="277"/>
    </location>
</feature>
<dbReference type="OMA" id="SKWENIR"/>
<evidence type="ECO:0000259" key="6">
    <source>
        <dbReference type="PROSITE" id="PS50076"/>
    </source>
</evidence>
<dbReference type="STRING" id="945553.A0A0D2P8K2"/>
<dbReference type="InterPro" id="IPR001623">
    <property type="entry name" value="DnaJ_domain"/>
</dbReference>
<dbReference type="EMBL" id="KN817524">
    <property type="protein sequence ID" value="KJA27319.1"/>
    <property type="molecule type" value="Genomic_DNA"/>
</dbReference>
<dbReference type="SUPFAM" id="SSF48403">
    <property type="entry name" value="Ankyrin repeat"/>
    <property type="match status" value="1"/>
</dbReference>
<organism evidence="7 8">
    <name type="scientific">Hypholoma sublateritium (strain FD-334 SS-4)</name>
    <dbReference type="NCBI Taxonomy" id="945553"/>
    <lineage>
        <taxon>Eukaryota</taxon>
        <taxon>Fungi</taxon>
        <taxon>Dikarya</taxon>
        <taxon>Basidiomycota</taxon>
        <taxon>Agaricomycotina</taxon>
        <taxon>Agaricomycetes</taxon>
        <taxon>Agaricomycetidae</taxon>
        <taxon>Agaricales</taxon>
        <taxon>Agaricineae</taxon>
        <taxon>Strophariaceae</taxon>
        <taxon>Hypholoma</taxon>
    </lineage>
</organism>
<accession>A0A0D2P8K2</accession>
<dbReference type="InterPro" id="IPR036770">
    <property type="entry name" value="Ankyrin_rpt-contain_sf"/>
</dbReference>
<evidence type="ECO:0000256" key="3">
    <source>
        <dbReference type="PROSITE-ProRule" id="PRU00023"/>
    </source>
</evidence>
<protein>
    <recommendedName>
        <fullName evidence="6">J domain-containing protein</fullName>
    </recommendedName>
</protein>
<evidence type="ECO:0000256" key="4">
    <source>
        <dbReference type="SAM" id="Coils"/>
    </source>
</evidence>
<dbReference type="SMART" id="SM00271">
    <property type="entry name" value="DnaJ"/>
    <property type="match status" value="1"/>
</dbReference>
<evidence type="ECO:0000313" key="8">
    <source>
        <dbReference type="Proteomes" id="UP000054270"/>
    </source>
</evidence>
<gene>
    <name evidence="7" type="ORF">HYPSUDRAFT_925847</name>
</gene>
<dbReference type="CDD" id="cd06257">
    <property type="entry name" value="DnaJ"/>
    <property type="match status" value="1"/>
</dbReference>
<feature type="compositionally biased region" description="Basic and acidic residues" evidence="5">
    <location>
        <begin position="153"/>
        <end position="166"/>
    </location>
</feature>
<feature type="domain" description="J" evidence="6">
    <location>
        <begin position="9"/>
        <end position="66"/>
    </location>
</feature>
<keyword evidence="4" id="KW-0175">Coiled coil</keyword>
<dbReference type="PRINTS" id="PR00625">
    <property type="entry name" value="JDOMAIN"/>
</dbReference>
<dbReference type="InterPro" id="IPR002110">
    <property type="entry name" value="Ankyrin_rpt"/>
</dbReference>
<dbReference type="AlphaFoldDB" id="A0A0D2P8K2"/>
<name>A0A0D2P8K2_HYPSF</name>
<keyword evidence="8" id="KW-1185">Reference proteome</keyword>
<dbReference type="PROSITE" id="PS50088">
    <property type="entry name" value="ANK_REPEAT"/>
    <property type="match status" value="1"/>
</dbReference>
<keyword evidence="2 3" id="KW-0040">ANK repeat</keyword>
<evidence type="ECO:0000256" key="1">
    <source>
        <dbReference type="ARBA" id="ARBA00022737"/>
    </source>
</evidence>
<dbReference type="PANTHER" id="PTHR24173">
    <property type="entry name" value="ANKYRIN REPEAT CONTAINING"/>
    <property type="match status" value="1"/>
</dbReference>
<proteinExistence type="predicted"/>
<dbReference type="Gene3D" id="1.10.287.110">
    <property type="entry name" value="DnaJ domain"/>
    <property type="match status" value="1"/>
</dbReference>
<dbReference type="SMART" id="SM00248">
    <property type="entry name" value="ANK"/>
    <property type="match status" value="4"/>
</dbReference>
<dbReference type="PANTHER" id="PTHR24173:SF83">
    <property type="entry name" value="SOCS BOX DOMAIN-CONTAINING PROTEIN"/>
    <property type="match status" value="1"/>
</dbReference>
<dbReference type="Gene3D" id="1.25.40.20">
    <property type="entry name" value="Ankyrin repeat-containing domain"/>
    <property type="match status" value="1"/>
</dbReference>
<dbReference type="SUPFAM" id="SSF46565">
    <property type="entry name" value="Chaperone J-domain"/>
    <property type="match status" value="1"/>
</dbReference>